<evidence type="ECO:0000313" key="4">
    <source>
        <dbReference type="EMBL" id="SCY72757.1"/>
    </source>
</evidence>
<organism evidence="4 5">
    <name type="scientific">Alkaliphilus peptidifermentans DSM 18978</name>
    <dbReference type="NCBI Taxonomy" id="1120976"/>
    <lineage>
        <taxon>Bacteria</taxon>
        <taxon>Bacillati</taxon>
        <taxon>Bacillota</taxon>
        <taxon>Clostridia</taxon>
        <taxon>Peptostreptococcales</taxon>
        <taxon>Natronincolaceae</taxon>
        <taxon>Alkaliphilus</taxon>
    </lineage>
</organism>
<dbReference type="AlphaFoldDB" id="A0A1G5I9X0"/>
<dbReference type="Pfam" id="PF00724">
    <property type="entry name" value="Oxidored_FMN"/>
    <property type="match status" value="1"/>
</dbReference>
<sequence>MKEYELNSKIFSSSTYEGLCDINGFPIQQYYDFYKDLAVNNVKNIITGFAFIDVKGRAMHVGQAGIDNDNKIEYYKKLCHIVHEHGSRIYMQIAHTGRQSRSNITGSRLLSPSSKRSVYFREKPKKLTIQEIESIVESFGEAALRAKKSGFDGVQIHGAHGYLIHQFLLEGINDRRDKYGISKELGLGVKFLDEIIDRIREKCGTAYPLLIKISGGVDIDDKFTTERFINLIKYLNSKSLHMIEISYGTMDFALNIFRGDVPYQLILDKNPLFYSTNPLRIALTKKVIFPWYKNKLKDYSEAYNLDYAKLAKEHTNTPIISVGGFRTKKTIVDALKNNYCDYVGLCRPFLAEIDLMNSLNQCQEYTFKCINCNYCAVMTDTGVASKCYKFTKGVK</sequence>
<dbReference type="Gene3D" id="3.20.20.70">
    <property type="entry name" value="Aldolase class I"/>
    <property type="match status" value="1"/>
</dbReference>
<evidence type="ECO:0000313" key="5">
    <source>
        <dbReference type="Proteomes" id="UP000198636"/>
    </source>
</evidence>
<evidence type="ECO:0000259" key="3">
    <source>
        <dbReference type="Pfam" id="PF00724"/>
    </source>
</evidence>
<evidence type="ECO:0000256" key="2">
    <source>
        <dbReference type="ARBA" id="ARBA00023002"/>
    </source>
</evidence>
<dbReference type="GO" id="GO:0016491">
    <property type="term" value="F:oxidoreductase activity"/>
    <property type="evidence" value="ECO:0007669"/>
    <property type="project" value="UniProtKB-KW"/>
</dbReference>
<keyword evidence="2" id="KW-0560">Oxidoreductase</keyword>
<dbReference type="InterPro" id="IPR013785">
    <property type="entry name" value="Aldolase_TIM"/>
</dbReference>
<dbReference type="PANTHER" id="PTHR43656">
    <property type="entry name" value="BINDING OXIDOREDUCTASE, PUTATIVE (AFU_ORTHOLOGUE AFUA_2G08260)-RELATED"/>
    <property type="match status" value="1"/>
</dbReference>
<evidence type="ECO:0000256" key="1">
    <source>
        <dbReference type="ARBA" id="ARBA00022630"/>
    </source>
</evidence>
<dbReference type="PANTHER" id="PTHR43656:SF2">
    <property type="entry name" value="BINDING OXIDOREDUCTASE, PUTATIVE (AFU_ORTHOLOGUE AFUA_2G08260)-RELATED"/>
    <property type="match status" value="1"/>
</dbReference>
<dbReference type="GO" id="GO:0010181">
    <property type="term" value="F:FMN binding"/>
    <property type="evidence" value="ECO:0007669"/>
    <property type="project" value="InterPro"/>
</dbReference>
<protein>
    <submittedName>
        <fullName evidence="4">2,4-dienoyl-CoA reductase</fullName>
    </submittedName>
</protein>
<keyword evidence="1" id="KW-0285">Flavoprotein</keyword>
<feature type="domain" description="NADH:flavin oxidoreductase/NADH oxidase N-terminal" evidence="3">
    <location>
        <begin position="4"/>
        <end position="245"/>
    </location>
</feature>
<dbReference type="EMBL" id="FMUS01000014">
    <property type="protein sequence ID" value="SCY72757.1"/>
    <property type="molecule type" value="Genomic_DNA"/>
</dbReference>
<name>A0A1G5I9X0_9FIRM</name>
<dbReference type="CDD" id="cd02803">
    <property type="entry name" value="OYE_like_FMN_family"/>
    <property type="match status" value="1"/>
</dbReference>
<dbReference type="OrthoDB" id="9772736at2"/>
<keyword evidence="5" id="KW-1185">Reference proteome</keyword>
<reference evidence="4 5" key="1">
    <citation type="submission" date="2016-10" db="EMBL/GenBank/DDBJ databases">
        <authorList>
            <person name="de Groot N.N."/>
        </authorList>
    </citation>
    <scope>NUCLEOTIDE SEQUENCE [LARGE SCALE GENOMIC DNA]</scope>
    <source>
        <strain evidence="4 5">DSM 18978</strain>
    </source>
</reference>
<dbReference type="Proteomes" id="UP000198636">
    <property type="component" value="Unassembled WGS sequence"/>
</dbReference>
<gene>
    <name evidence="4" type="ORF">SAMN03080606_02294</name>
</gene>
<proteinExistence type="predicted"/>
<dbReference type="InterPro" id="IPR001155">
    <property type="entry name" value="OxRdtase_FMN_N"/>
</dbReference>
<accession>A0A1G5I9X0</accession>
<dbReference type="SUPFAM" id="SSF51395">
    <property type="entry name" value="FMN-linked oxidoreductases"/>
    <property type="match status" value="1"/>
</dbReference>
<dbReference type="STRING" id="1120976.SAMN03080606_02294"/>
<dbReference type="InterPro" id="IPR051799">
    <property type="entry name" value="NADH_flavin_oxidoreductase"/>
</dbReference>
<dbReference type="RefSeq" id="WP_091543425.1">
    <property type="nucleotide sequence ID" value="NZ_FMUS01000014.1"/>
</dbReference>